<name>A0A8W8N4W9_MAGGI</name>
<evidence type="ECO:0000256" key="1">
    <source>
        <dbReference type="SAM" id="MobiDB-lite"/>
    </source>
</evidence>
<dbReference type="Proteomes" id="UP000005408">
    <property type="component" value="Unassembled WGS sequence"/>
</dbReference>
<dbReference type="PANTHER" id="PTHR15698">
    <property type="entry name" value="PROTEIN CBG15099"/>
    <property type="match status" value="1"/>
</dbReference>
<sequence>MHQLSTVGDRYVPSDISVWSGRDSFPWLWLIPPVIFQTSIISMEVISLNCNFRFAWYEGRVYLVPTNGNMNRHIPNNDYLTARELQELYGRCVDLAEETDNRYVPLYQMWRDKPQHYWKDIFYKKKGNMIPYMKDFNGDQRSAINGNLKDLEAEELGELYDRCEDLAEEKKIEFVPLYHMWRVKPHHYWRDIRRNKKGKMIPYMKDLNGDQRISSNLVEPGVTPRQLSETGGAKFKSAGKVFGVKSSVSPTRNENSTKDKLGEHGYDHETEPDGTVDPSKTTPLNFQTFVRADLKEEQICGRFGTFSDDDLSVLQMKQGGTEPVIDFLSRLIKTASIKNVPEKVLLSVAINGLKSEIKALVVTQNPKTMEQLRQIAILAEKSQSNQVTALETYENLLTEIKSIKDQMVKKSEVNQMTQGQQYAQPYMPQQYSESWQYVQQPPVQRAPIFGERTSQRVRFYEPRERSRRPNPRFTRARSRSPVV</sequence>
<evidence type="ECO:0000313" key="3">
    <source>
        <dbReference type="Proteomes" id="UP000005408"/>
    </source>
</evidence>
<reference evidence="2" key="1">
    <citation type="submission" date="2022-08" db="UniProtKB">
        <authorList>
            <consortium name="EnsemblMetazoa"/>
        </authorList>
    </citation>
    <scope>IDENTIFICATION</scope>
    <source>
        <strain evidence="2">05x7-T-G4-1.051#20</strain>
    </source>
</reference>
<feature type="compositionally biased region" description="Basic and acidic residues" evidence="1">
    <location>
        <begin position="255"/>
        <end position="271"/>
    </location>
</feature>
<accession>A0A8W8N4W9</accession>
<keyword evidence="3" id="KW-1185">Reference proteome</keyword>
<evidence type="ECO:0000313" key="2">
    <source>
        <dbReference type="EnsemblMetazoa" id="G4363.1:cds"/>
    </source>
</evidence>
<feature type="region of interest" description="Disordered" evidence="1">
    <location>
        <begin position="246"/>
        <end position="282"/>
    </location>
</feature>
<proteinExistence type="predicted"/>
<feature type="region of interest" description="Disordered" evidence="1">
    <location>
        <begin position="457"/>
        <end position="483"/>
    </location>
</feature>
<dbReference type="InterPro" id="IPR042868">
    <property type="entry name" value="PHYHIP/PHYHIPL"/>
</dbReference>
<organism evidence="2 3">
    <name type="scientific">Magallana gigas</name>
    <name type="common">Pacific oyster</name>
    <name type="synonym">Crassostrea gigas</name>
    <dbReference type="NCBI Taxonomy" id="29159"/>
    <lineage>
        <taxon>Eukaryota</taxon>
        <taxon>Metazoa</taxon>
        <taxon>Spiralia</taxon>
        <taxon>Lophotrochozoa</taxon>
        <taxon>Mollusca</taxon>
        <taxon>Bivalvia</taxon>
        <taxon>Autobranchia</taxon>
        <taxon>Pteriomorphia</taxon>
        <taxon>Ostreida</taxon>
        <taxon>Ostreoidea</taxon>
        <taxon>Ostreidae</taxon>
        <taxon>Magallana</taxon>
    </lineage>
</organism>
<dbReference type="AlphaFoldDB" id="A0A8W8N4W9"/>
<dbReference type="EnsemblMetazoa" id="G4363.1">
    <property type="protein sequence ID" value="G4363.1:cds"/>
    <property type="gene ID" value="G4363"/>
</dbReference>
<feature type="compositionally biased region" description="Basic residues" evidence="1">
    <location>
        <begin position="465"/>
        <end position="483"/>
    </location>
</feature>
<protein>
    <submittedName>
        <fullName evidence="2">Uncharacterized protein</fullName>
    </submittedName>
</protein>